<comment type="similarity">
    <text evidence="2">Belongs to the TEC1 family.</text>
</comment>
<dbReference type="InterPro" id="IPR038096">
    <property type="entry name" value="TEA/ATTS_sf"/>
</dbReference>
<dbReference type="PROSITE" id="PS51088">
    <property type="entry name" value="TEA_2"/>
    <property type="match status" value="1"/>
</dbReference>
<dbReference type="SMART" id="SM00426">
    <property type="entry name" value="TEA"/>
    <property type="match status" value="1"/>
</dbReference>
<dbReference type="PANTHER" id="PTHR11834">
    <property type="entry name" value="TRANSCRIPTIONAL ENHANCER FACTOR TEF RELATED"/>
    <property type="match status" value="1"/>
</dbReference>
<dbReference type="GeneID" id="27720468"/>
<proteinExistence type="inferred from homology"/>
<protein>
    <recommendedName>
        <fullName evidence="8">TEA domain-containing protein</fullName>
    </recommendedName>
</protein>
<dbReference type="GO" id="GO:0000981">
    <property type="term" value="F:DNA-binding transcription factor activity, RNA polymerase II-specific"/>
    <property type="evidence" value="ECO:0007669"/>
    <property type="project" value="TreeGrafter"/>
</dbReference>
<feature type="domain" description="TEA" evidence="8">
    <location>
        <begin position="119"/>
        <end position="205"/>
    </location>
</feature>
<dbReference type="VEuPathDB" id="FungiDB:SAPIO_CDS1396"/>
<evidence type="ECO:0000256" key="5">
    <source>
        <dbReference type="ARBA" id="ARBA00023242"/>
    </source>
</evidence>
<dbReference type="InterPro" id="IPR000818">
    <property type="entry name" value="TEA/ATTS_dom"/>
</dbReference>
<dbReference type="InterPro" id="IPR050937">
    <property type="entry name" value="TEC1_TEAD_TF"/>
</dbReference>
<keyword evidence="3" id="KW-0805">Transcription regulation</keyword>
<accession>A0A084GF83</accession>
<evidence type="ECO:0000313" key="9">
    <source>
        <dbReference type="EMBL" id="KEZ45995.1"/>
    </source>
</evidence>
<evidence type="ECO:0000256" key="3">
    <source>
        <dbReference type="ARBA" id="ARBA00023015"/>
    </source>
</evidence>
<keyword evidence="5" id="KW-0539">Nucleus</keyword>
<dbReference type="EMBL" id="JOWA01000055">
    <property type="protein sequence ID" value="KEZ45995.1"/>
    <property type="molecule type" value="Genomic_DNA"/>
</dbReference>
<dbReference type="AlphaFoldDB" id="A0A084GF83"/>
<comment type="caution">
    <text evidence="9">The sequence shown here is derived from an EMBL/GenBank/DDBJ whole genome shotgun (WGS) entry which is preliminary data.</text>
</comment>
<dbReference type="Proteomes" id="UP000028545">
    <property type="component" value="Unassembled WGS sequence"/>
</dbReference>
<feature type="compositionally biased region" description="Basic and acidic residues" evidence="7">
    <location>
        <begin position="106"/>
        <end position="124"/>
    </location>
</feature>
<feature type="DNA-binding region" description="TEA" evidence="6">
    <location>
        <begin position="119"/>
        <end position="205"/>
    </location>
</feature>
<feature type="region of interest" description="Disordered" evidence="7">
    <location>
        <begin position="1"/>
        <end position="36"/>
    </location>
</feature>
<gene>
    <name evidence="9" type="ORF">SAPIO_CDS1396</name>
</gene>
<feature type="region of interest" description="Disordered" evidence="7">
    <location>
        <begin position="494"/>
        <end position="517"/>
    </location>
</feature>
<dbReference type="HOGENOM" id="CLU_323168_0_0_1"/>
<comment type="subcellular location">
    <subcellularLocation>
        <location evidence="1">Nucleus</location>
    </subcellularLocation>
</comment>
<dbReference type="RefSeq" id="XP_016645794.1">
    <property type="nucleotide sequence ID" value="XM_016784678.1"/>
</dbReference>
<dbReference type="OrthoDB" id="10006572at2759"/>
<keyword evidence="10" id="KW-1185">Reference proteome</keyword>
<evidence type="ECO:0000256" key="4">
    <source>
        <dbReference type="ARBA" id="ARBA00023163"/>
    </source>
</evidence>
<dbReference type="OMA" id="HEHAKFP"/>
<evidence type="ECO:0000256" key="7">
    <source>
        <dbReference type="SAM" id="MobiDB-lite"/>
    </source>
</evidence>
<evidence type="ECO:0000313" key="10">
    <source>
        <dbReference type="Proteomes" id="UP000028545"/>
    </source>
</evidence>
<evidence type="ECO:0000256" key="1">
    <source>
        <dbReference type="ARBA" id="ARBA00004123"/>
    </source>
</evidence>
<evidence type="ECO:0000256" key="6">
    <source>
        <dbReference type="PROSITE-ProRule" id="PRU00505"/>
    </source>
</evidence>
<dbReference type="KEGG" id="sapo:SAPIO_CDS1396"/>
<organism evidence="9 10">
    <name type="scientific">Pseudallescheria apiosperma</name>
    <name type="common">Scedosporium apiospermum</name>
    <dbReference type="NCBI Taxonomy" id="563466"/>
    <lineage>
        <taxon>Eukaryota</taxon>
        <taxon>Fungi</taxon>
        <taxon>Dikarya</taxon>
        <taxon>Ascomycota</taxon>
        <taxon>Pezizomycotina</taxon>
        <taxon>Sordariomycetes</taxon>
        <taxon>Hypocreomycetidae</taxon>
        <taxon>Microascales</taxon>
        <taxon>Microascaceae</taxon>
        <taxon>Scedosporium</taxon>
    </lineage>
</organism>
<dbReference type="Pfam" id="PF01285">
    <property type="entry name" value="TEA"/>
    <property type="match status" value="1"/>
</dbReference>
<dbReference type="GO" id="GO:0005634">
    <property type="term" value="C:nucleus"/>
    <property type="evidence" value="ECO:0007669"/>
    <property type="project" value="UniProtKB-SubCell"/>
</dbReference>
<reference evidence="9 10" key="1">
    <citation type="journal article" date="2014" name="Genome Announc.">
        <title>Draft genome sequence of the pathogenic fungus Scedosporium apiospermum.</title>
        <authorList>
            <person name="Vandeputte P."/>
            <person name="Ghamrawi S."/>
            <person name="Rechenmann M."/>
            <person name="Iltis A."/>
            <person name="Giraud S."/>
            <person name="Fleury M."/>
            <person name="Thornton C."/>
            <person name="Delhaes L."/>
            <person name="Meyer W."/>
            <person name="Papon N."/>
            <person name="Bouchara J.P."/>
        </authorList>
    </citation>
    <scope>NUCLEOTIDE SEQUENCE [LARGE SCALE GENOMIC DNA]</scope>
    <source>
        <strain evidence="9 10">IHEM 14462</strain>
    </source>
</reference>
<dbReference type="GO" id="GO:0005667">
    <property type="term" value="C:transcription regulator complex"/>
    <property type="evidence" value="ECO:0007669"/>
    <property type="project" value="TreeGrafter"/>
</dbReference>
<sequence>MDHSQDPSGYTFDNRARQPLCESHGNAQPQGLPDLSFCAQGPPLVLPPHHPHHHHQAAGQTHLPNAAVVASQAPPPGFPTGYRPRRERPRGADWRRRGKNPFYGHDQFRQYRNRQDQKEEKEGQKWPPILEDPFLDALLLIPDMGRSKYFMHQSLHGRNMIISMYVWMAYCRSLPPGTTPNPANKRDRKAISSHIQVLKNFFKDHRFFHFFFPTKDEEQRRSAKDDGKSVESHSLKTNPVLMALSRGRFPDVRPNYEYFAHLLSQNSTVSARPKTCWVFVSSPHIQIQEDGAVTGRDGKALDVTKFPQLAVAMEEGETPYRGPDGSVILHEYTSTLSQTYSGPAKEVTKHWETNFPALHDCLNLPEPQDEDALTILEMTVTLSLHQNAFPTGSELNGLIEMTIEQPFLQNHQWKCVTRLVRPRELCTEDEPLFLEHTDEMAVQYTHQPGCGDNKTGCDCISRPRQDVRVPFPAAEWASMLTNCVSYPNVVPEERLKGRGQSGGDEEEYEKTGSEPSQRELLSRIGMFQELWSCGPTLPHGGGGGMEGGWARRAVILWKFRDVHQYNARKKKWVAAESPTAQWRFLTVNDPTSEYHMNNAYISYDEALAAGAEFLSPQDLVQEQGPDHRGFSQEDFMAWNMDASVANHLRGLDASVTDFPVMGLVDGLATPPTLPSSFSTEFPSPHDMGRNQFGLMHSECGTPMESQPSSLFGDAAAPVTPGNNPFLAENMTMAAAAGIVYDDVVCDPALQAWNTASSLPELKPWLAGTDPRFDPSSLTPSDKTPEWPADHGIGQVLWDAAGTGCLQMPLQPEWNDMGKNERMDVQTTSGAPTLVGTPPPTATFYHELGLAGKRIVKRARTEGLELETNFPYKTIDRFDGPVKRVRRDMRRVASRA</sequence>
<dbReference type="Gene3D" id="6.10.20.40">
    <property type="entry name" value="TEA/ATTS domain"/>
    <property type="match status" value="1"/>
</dbReference>
<name>A0A084GF83_PSEDA</name>
<evidence type="ECO:0000259" key="8">
    <source>
        <dbReference type="PROSITE" id="PS51088"/>
    </source>
</evidence>
<keyword evidence="4" id="KW-0804">Transcription</keyword>
<dbReference type="GO" id="GO:0000978">
    <property type="term" value="F:RNA polymerase II cis-regulatory region sequence-specific DNA binding"/>
    <property type="evidence" value="ECO:0007669"/>
    <property type="project" value="TreeGrafter"/>
</dbReference>
<feature type="region of interest" description="Disordered" evidence="7">
    <location>
        <begin position="69"/>
        <end position="124"/>
    </location>
</feature>
<evidence type="ECO:0000256" key="2">
    <source>
        <dbReference type="ARBA" id="ARBA00008421"/>
    </source>
</evidence>
<dbReference type="PANTHER" id="PTHR11834:SF0">
    <property type="entry name" value="PROTEIN SCALLOPED"/>
    <property type="match status" value="1"/>
</dbReference>